<dbReference type="PROSITE" id="PS51257">
    <property type="entry name" value="PROKAR_LIPOPROTEIN"/>
    <property type="match status" value="1"/>
</dbReference>
<dbReference type="SMART" id="SM00564">
    <property type="entry name" value="PQQ"/>
    <property type="match status" value="7"/>
</dbReference>
<evidence type="ECO:0000313" key="5">
    <source>
        <dbReference type="Proteomes" id="UP000175989"/>
    </source>
</evidence>
<dbReference type="Gene3D" id="2.130.10.10">
    <property type="entry name" value="YVTN repeat-like/Quinoprotein amine dehydrogenase"/>
    <property type="match status" value="1"/>
</dbReference>
<dbReference type="EMBL" id="LROM01000113">
    <property type="protein sequence ID" value="OEZ96081.1"/>
    <property type="molecule type" value="Genomic_DNA"/>
</dbReference>
<name>A0A1E7WDL4_9BURK</name>
<sequence length="555" mass="57359">MYQGRNNAVWTGGLLATLILAGCGGGGSDSVTPAPAPATPTAPTTPTTPTAPPAATMTVQSGTIARVMASNVGVNLVVTAQAANFTPTGTVYASASDAAGVLQASVQVTAGANGLYTFSLDTATGVAPGRYKGNATIKLCSDQACTTAQSVASISVPYDITIVGATTTWPGDNLTALSAMTGANDWSTFQGNNAHTGYVPIDIKPDQITLRWKRGLLNNPSGSSSTALASQVTANGLLYMTDTTSLYAYKETDGARAWKYDFGAGSGYPGNPPAIANGVVYAVGSVSDGSYMFAFDAATGSVRFRARVGSSYYDRLSAPVIQDGVIYTNGSSYAGLYGFSTTGETLFNTTAISSAAQWAPAADANGVYVYAGDAIVVVKPKTGDKLATIRDSSNNGSFYNQGSGAPVIGANGVYATTPIYNSNTGSTSFGLTRFDIAKSFVDWRVTGGYGISPAYASGVLYALNTNPFRVEARAEADGALQWSWTPQLSTESVFYGPAVVTRNLLFVSTNRVTYAIDLATRKTVWSYPMAGLLSISQNGVLYIQGADATVAVNLK</sequence>
<keyword evidence="5" id="KW-1185">Reference proteome</keyword>
<dbReference type="InterPro" id="IPR018391">
    <property type="entry name" value="PQQ_b-propeller_rpt"/>
</dbReference>
<dbReference type="PANTHER" id="PTHR34512:SF30">
    <property type="entry name" value="OUTER MEMBRANE PROTEIN ASSEMBLY FACTOR BAMB"/>
    <property type="match status" value="1"/>
</dbReference>
<evidence type="ECO:0000313" key="4">
    <source>
        <dbReference type="EMBL" id="OEZ96081.1"/>
    </source>
</evidence>
<evidence type="ECO:0000256" key="1">
    <source>
        <dbReference type="SAM" id="MobiDB-lite"/>
    </source>
</evidence>
<comment type="caution">
    <text evidence="4">The sequence shown here is derived from an EMBL/GenBank/DDBJ whole genome shotgun (WGS) entry which is preliminary data.</text>
</comment>
<dbReference type="InterPro" id="IPR011047">
    <property type="entry name" value="Quinoprotein_ADH-like_sf"/>
</dbReference>
<dbReference type="Pfam" id="PF13360">
    <property type="entry name" value="PQQ_2"/>
    <property type="match status" value="1"/>
</dbReference>
<feature type="signal peptide" evidence="2">
    <location>
        <begin position="1"/>
        <end position="21"/>
    </location>
</feature>
<dbReference type="PATRIC" id="fig|762836.4.peg.4169"/>
<proteinExistence type="predicted"/>
<organism evidence="4 5">
    <name type="scientific">Duganella phyllosphaerae</name>
    <dbReference type="NCBI Taxonomy" id="762836"/>
    <lineage>
        <taxon>Bacteria</taxon>
        <taxon>Pseudomonadati</taxon>
        <taxon>Pseudomonadota</taxon>
        <taxon>Betaproteobacteria</taxon>
        <taxon>Burkholderiales</taxon>
        <taxon>Oxalobacteraceae</taxon>
        <taxon>Telluria group</taxon>
        <taxon>Duganella</taxon>
    </lineage>
</organism>
<feature type="chain" id="PRO_5009206838" evidence="2">
    <location>
        <begin position="22"/>
        <end position="555"/>
    </location>
</feature>
<dbReference type="InterPro" id="IPR015943">
    <property type="entry name" value="WD40/YVTN_repeat-like_dom_sf"/>
</dbReference>
<protein>
    <submittedName>
        <fullName evidence="4">Outer membrane protein assembly factor BamB</fullName>
    </submittedName>
</protein>
<dbReference type="AlphaFoldDB" id="A0A1E7WDL4"/>
<dbReference type="InterPro" id="IPR002372">
    <property type="entry name" value="PQQ_rpt_dom"/>
</dbReference>
<dbReference type="Proteomes" id="UP000175989">
    <property type="component" value="Unassembled WGS sequence"/>
</dbReference>
<dbReference type="PANTHER" id="PTHR34512">
    <property type="entry name" value="CELL SURFACE PROTEIN"/>
    <property type="match status" value="1"/>
</dbReference>
<accession>A0A1E7WDL4</accession>
<feature type="region of interest" description="Disordered" evidence="1">
    <location>
        <begin position="29"/>
        <end position="54"/>
    </location>
</feature>
<gene>
    <name evidence="4" type="primary">bamB_1</name>
    <name evidence="4" type="ORF">DUPY_40440</name>
</gene>
<feature type="domain" description="Pyrrolo-quinoline quinone repeat" evidence="3">
    <location>
        <begin position="245"/>
        <end position="483"/>
    </location>
</feature>
<dbReference type="SUPFAM" id="SSF50998">
    <property type="entry name" value="Quinoprotein alcohol dehydrogenase-like"/>
    <property type="match status" value="2"/>
</dbReference>
<feature type="compositionally biased region" description="Low complexity" evidence="1">
    <location>
        <begin position="41"/>
        <end position="54"/>
    </location>
</feature>
<reference evidence="5" key="1">
    <citation type="journal article" date="2016" name="Front. Microbiol.">
        <title>Molecular Keys to the Janthinobacterium and Duganella spp. Interaction with the Plant Pathogen Fusarium graminearum.</title>
        <authorList>
            <person name="Haack F.S."/>
            <person name="Poehlein A."/>
            <person name="Kroger C."/>
            <person name="Voigt C.A."/>
            <person name="Piepenbring M."/>
            <person name="Bode H.B."/>
            <person name="Daniel R."/>
            <person name="Schafer W."/>
            <person name="Streit W.R."/>
        </authorList>
    </citation>
    <scope>NUCLEOTIDE SEQUENCE [LARGE SCALE GENOMIC DNA]</scope>
    <source>
        <strain evidence="5">T54</strain>
    </source>
</reference>
<evidence type="ECO:0000259" key="3">
    <source>
        <dbReference type="Pfam" id="PF13360"/>
    </source>
</evidence>
<keyword evidence="2" id="KW-0732">Signal</keyword>
<evidence type="ECO:0000256" key="2">
    <source>
        <dbReference type="SAM" id="SignalP"/>
    </source>
</evidence>